<proteinExistence type="predicted"/>
<sequence>MTCQDLSGSKFLGLVNVLIHKRLLHGAHDPATRPDAVQVRLGQGISGIGSYLLSQSFMQCDLYCLLYLSFLYVYSNVSSMHEITISTNDKPKLLLSEVVKVANFGTVRVHARYGVMTAENGTCRSRGCKGKRDRRKGKSAKVVPNEEKFLSRSVT</sequence>
<dbReference type="Proteomes" id="UP000327157">
    <property type="component" value="Chromosome 8"/>
</dbReference>
<dbReference type="GO" id="GO:0016301">
    <property type="term" value="F:kinase activity"/>
    <property type="evidence" value="ECO:0007669"/>
    <property type="project" value="UniProtKB-KW"/>
</dbReference>
<protein>
    <submittedName>
        <fullName evidence="1">Serine/threonine-protein kinase HT1-like</fullName>
    </submittedName>
</protein>
<accession>A0A5N5HNS2</accession>
<keyword evidence="1" id="KW-0808">Transferase</keyword>
<dbReference type="AlphaFoldDB" id="A0A5N5HNS2"/>
<keyword evidence="1" id="KW-0418">Kinase</keyword>
<dbReference type="EMBL" id="SMOL01000148">
    <property type="protein sequence ID" value="KAB2628293.1"/>
    <property type="molecule type" value="Genomic_DNA"/>
</dbReference>
<reference evidence="1 2" key="1">
    <citation type="submission" date="2019-09" db="EMBL/GenBank/DDBJ databases">
        <authorList>
            <person name="Ou C."/>
        </authorList>
    </citation>
    <scope>NUCLEOTIDE SEQUENCE [LARGE SCALE GENOMIC DNA]</scope>
    <source>
        <strain evidence="1">S2</strain>
        <tissue evidence="1">Leaf</tissue>
    </source>
</reference>
<keyword evidence="2" id="KW-1185">Reference proteome</keyword>
<comment type="caution">
    <text evidence="1">The sequence shown here is derived from an EMBL/GenBank/DDBJ whole genome shotgun (WGS) entry which is preliminary data.</text>
</comment>
<evidence type="ECO:0000313" key="1">
    <source>
        <dbReference type="EMBL" id="KAB2628293.1"/>
    </source>
</evidence>
<evidence type="ECO:0000313" key="2">
    <source>
        <dbReference type="Proteomes" id="UP000327157"/>
    </source>
</evidence>
<name>A0A5N5HNS2_9ROSA</name>
<reference evidence="2" key="2">
    <citation type="submission" date="2019-10" db="EMBL/GenBank/DDBJ databases">
        <title>A de novo genome assembly of a pear dwarfing rootstock.</title>
        <authorList>
            <person name="Wang F."/>
            <person name="Wang J."/>
            <person name="Li S."/>
            <person name="Zhang Y."/>
            <person name="Fang M."/>
            <person name="Ma L."/>
            <person name="Zhao Y."/>
            <person name="Jiang S."/>
        </authorList>
    </citation>
    <scope>NUCLEOTIDE SEQUENCE [LARGE SCALE GENOMIC DNA]</scope>
</reference>
<gene>
    <name evidence="1" type="ORF">D8674_033088</name>
</gene>
<organism evidence="1 2">
    <name type="scientific">Pyrus ussuriensis x Pyrus communis</name>
    <dbReference type="NCBI Taxonomy" id="2448454"/>
    <lineage>
        <taxon>Eukaryota</taxon>
        <taxon>Viridiplantae</taxon>
        <taxon>Streptophyta</taxon>
        <taxon>Embryophyta</taxon>
        <taxon>Tracheophyta</taxon>
        <taxon>Spermatophyta</taxon>
        <taxon>Magnoliopsida</taxon>
        <taxon>eudicotyledons</taxon>
        <taxon>Gunneridae</taxon>
        <taxon>Pentapetalae</taxon>
        <taxon>rosids</taxon>
        <taxon>fabids</taxon>
        <taxon>Rosales</taxon>
        <taxon>Rosaceae</taxon>
        <taxon>Amygdaloideae</taxon>
        <taxon>Maleae</taxon>
        <taxon>Pyrus</taxon>
    </lineage>
</organism>
<reference evidence="1 2" key="3">
    <citation type="submission" date="2019-11" db="EMBL/GenBank/DDBJ databases">
        <title>A de novo genome assembly of a pear dwarfing rootstock.</title>
        <authorList>
            <person name="Wang F."/>
            <person name="Wang J."/>
            <person name="Li S."/>
            <person name="Zhang Y."/>
            <person name="Fang M."/>
            <person name="Ma L."/>
            <person name="Zhao Y."/>
            <person name="Jiang S."/>
        </authorList>
    </citation>
    <scope>NUCLEOTIDE SEQUENCE [LARGE SCALE GENOMIC DNA]</scope>
    <source>
        <strain evidence="1">S2</strain>
        <tissue evidence="1">Leaf</tissue>
    </source>
</reference>